<feature type="transmembrane region" description="Helical" evidence="2">
    <location>
        <begin position="182"/>
        <end position="199"/>
    </location>
</feature>
<organism evidence="4 5">
    <name type="scientific">Schaalia radingae</name>
    <dbReference type="NCBI Taxonomy" id="131110"/>
    <lineage>
        <taxon>Bacteria</taxon>
        <taxon>Bacillati</taxon>
        <taxon>Actinomycetota</taxon>
        <taxon>Actinomycetes</taxon>
        <taxon>Actinomycetales</taxon>
        <taxon>Actinomycetaceae</taxon>
        <taxon>Schaalia</taxon>
    </lineage>
</organism>
<dbReference type="InterPro" id="IPR000326">
    <property type="entry name" value="PAP2/HPO"/>
</dbReference>
<feature type="transmembrane region" description="Helical" evidence="2">
    <location>
        <begin position="110"/>
        <end position="133"/>
    </location>
</feature>
<name>A0ABY0VBG2_9ACTO</name>
<evidence type="ECO:0000256" key="1">
    <source>
        <dbReference type="SAM" id="MobiDB-lite"/>
    </source>
</evidence>
<feature type="transmembrane region" description="Helical" evidence="2">
    <location>
        <begin position="206"/>
        <end position="224"/>
    </location>
</feature>
<accession>A0ABY0VBG2</accession>
<evidence type="ECO:0000313" key="4">
    <source>
        <dbReference type="EMBL" id="SDU06247.1"/>
    </source>
</evidence>
<evidence type="ECO:0000259" key="3">
    <source>
        <dbReference type="SMART" id="SM00014"/>
    </source>
</evidence>
<feature type="transmembrane region" description="Helical" evidence="2">
    <location>
        <begin position="140"/>
        <end position="162"/>
    </location>
</feature>
<dbReference type="SMART" id="SM00014">
    <property type="entry name" value="acidPPc"/>
    <property type="match status" value="1"/>
</dbReference>
<dbReference type="Gene3D" id="1.20.144.10">
    <property type="entry name" value="Phosphatidic acid phosphatase type 2/haloperoxidase"/>
    <property type="match status" value="1"/>
</dbReference>
<feature type="compositionally biased region" description="Basic and acidic residues" evidence="1">
    <location>
        <begin position="1"/>
        <end position="15"/>
    </location>
</feature>
<dbReference type="Proteomes" id="UP000198976">
    <property type="component" value="Chromosome I"/>
</dbReference>
<reference evidence="4 5" key="1">
    <citation type="submission" date="2016-10" db="EMBL/GenBank/DDBJ databases">
        <authorList>
            <person name="Varghese N."/>
            <person name="Submissions S."/>
        </authorList>
    </citation>
    <scope>NUCLEOTIDE SEQUENCE [LARGE SCALE GENOMIC DNA]</scope>
    <source>
        <strain evidence="4 5">DSM 9169</strain>
    </source>
</reference>
<keyword evidence="2" id="KW-0812">Transmembrane</keyword>
<gene>
    <name evidence="4" type="ORF">SAMN04489714_1935</name>
</gene>
<feature type="compositionally biased region" description="Low complexity" evidence="1">
    <location>
        <begin position="23"/>
        <end position="36"/>
    </location>
</feature>
<dbReference type="InterPro" id="IPR036938">
    <property type="entry name" value="PAP2/HPO_sf"/>
</dbReference>
<feature type="compositionally biased region" description="Polar residues" evidence="1">
    <location>
        <begin position="37"/>
        <end position="46"/>
    </location>
</feature>
<dbReference type="EMBL" id="LT629792">
    <property type="protein sequence ID" value="SDU06247.1"/>
    <property type="molecule type" value="Genomic_DNA"/>
</dbReference>
<dbReference type="Pfam" id="PF01569">
    <property type="entry name" value="PAP2"/>
    <property type="match status" value="1"/>
</dbReference>
<dbReference type="RefSeq" id="WP_070725260.1">
    <property type="nucleotide sequence ID" value="NZ_LT629792.1"/>
</dbReference>
<protein>
    <submittedName>
        <fullName evidence="4">PAP2 superfamily protein</fullName>
    </submittedName>
</protein>
<keyword evidence="2" id="KW-1133">Transmembrane helix</keyword>
<dbReference type="SUPFAM" id="SSF48317">
    <property type="entry name" value="Acid phosphatase/Vanadium-dependent haloperoxidase"/>
    <property type="match status" value="1"/>
</dbReference>
<sequence length="345" mass="37591">MAMPDEPRPDVRQVPEDGAGQRAAGPPASSTSPSASYQIGPSSRPAQQWAARPDGYSARLFRRIVSAVVYIVVIVVTIRGAVFTAVGQAWDTALMETLATWRPTVAPVGRILVHLASWQAVVVMCVVVAVVAIARRRWHLAVRAIIVVVAANLTTQLVKLLIARPDLGSSIHIANSLPSGHTTFAASIALALVIVAPRWVRTPAAYVGWIWTTLMAMTVIMYGWHRPSDVLVAVLVAGTWAQLLAPVEHRRRHGVMARRMLSFFCGCAIIFALLIAWYFMPNVDIVSHFAPGAWDLGYAQFVASDPARTRWLALAVMFMLSGIAGAVMCEVDRLSWAQPQSRNSR</sequence>
<feature type="domain" description="Phosphatidic acid phosphatase type 2/haloperoxidase" evidence="3">
    <location>
        <begin position="141"/>
        <end position="245"/>
    </location>
</feature>
<keyword evidence="2" id="KW-0472">Membrane</keyword>
<feature type="transmembrane region" description="Helical" evidence="2">
    <location>
        <begin position="260"/>
        <end position="280"/>
    </location>
</feature>
<evidence type="ECO:0000256" key="2">
    <source>
        <dbReference type="SAM" id="Phobius"/>
    </source>
</evidence>
<feature type="transmembrane region" description="Helical" evidence="2">
    <location>
        <begin position="230"/>
        <end position="248"/>
    </location>
</feature>
<proteinExistence type="predicted"/>
<feature type="region of interest" description="Disordered" evidence="1">
    <location>
        <begin position="1"/>
        <end position="48"/>
    </location>
</feature>
<feature type="transmembrane region" description="Helical" evidence="2">
    <location>
        <begin position="67"/>
        <end position="90"/>
    </location>
</feature>
<keyword evidence="5" id="KW-1185">Reference proteome</keyword>
<evidence type="ECO:0000313" key="5">
    <source>
        <dbReference type="Proteomes" id="UP000198976"/>
    </source>
</evidence>
<feature type="transmembrane region" description="Helical" evidence="2">
    <location>
        <begin position="311"/>
        <end position="331"/>
    </location>
</feature>